<reference evidence="4" key="1">
    <citation type="journal article" date="2019" name="Int. J. Syst. Evol. Microbiol.">
        <title>The Global Catalogue of Microorganisms (GCM) 10K type strain sequencing project: providing services to taxonomists for standard genome sequencing and annotation.</title>
        <authorList>
            <consortium name="The Broad Institute Genomics Platform"/>
            <consortium name="The Broad Institute Genome Sequencing Center for Infectious Disease"/>
            <person name="Wu L."/>
            <person name="Ma J."/>
        </authorList>
    </citation>
    <scope>NUCLEOTIDE SEQUENCE [LARGE SCALE GENOMIC DNA]</scope>
    <source>
        <strain evidence="4">KCTC 42443</strain>
    </source>
</reference>
<comment type="caution">
    <text evidence="3">The sequence shown here is derived from an EMBL/GenBank/DDBJ whole genome shotgun (WGS) entry which is preliminary data.</text>
</comment>
<feature type="compositionally biased region" description="Basic and acidic residues" evidence="1">
    <location>
        <begin position="95"/>
        <end position="114"/>
    </location>
</feature>
<feature type="transmembrane region" description="Helical" evidence="2">
    <location>
        <begin position="40"/>
        <end position="59"/>
    </location>
</feature>
<evidence type="ECO:0008006" key="5">
    <source>
        <dbReference type="Google" id="ProtNLM"/>
    </source>
</evidence>
<keyword evidence="2" id="KW-0472">Membrane</keyword>
<evidence type="ECO:0000313" key="4">
    <source>
        <dbReference type="Proteomes" id="UP000609802"/>
    </source>
</evidence>
<evidence type="ECO:0000313" key="3">
    <source>
        <dbReference type="EMBL" id="GHE90511.1"/>
    </source>
</evidence>
<evidence type="ECO:0000256" key="1">
    <source>
        <dbReference type="SAM" id="MobiDB-lite"/>
    </source>
</evidence>
<name>A0ABQ3IQD3_9RHOB</name>
<dbReference type="Proteomes" id="UP000609802">
    <property type="component" value="Unassembled WGS sequence"/>
</dbReference>
<gene>
    <name evidence="3" type="ORF">GCM10016455_08640</name>
</gene>
<sequence length="114" mass="12760">MPSDPNAMDTGRLRMRVRREPLFLARQSYRRRRLEDAARLLPVLGVFLFLLPLLAPGVGTAAQGLYLFAAWFALIVATAIIARGLTRWPGVSQDPDDKLPSFARDNPDRQAGRD</sequence>
<accession>A0ABQ3IQD3</accession>
<protein>
    <recommendedName>
        <fullName evidence="5">DUF4175 domain-containing protein</fullName>
    </recommendedName>
</protein>
<keyword evidence="2" id="KW-1133">Transmembrane helix</keyword>
<feature type="region of interest" description="Disordered" evidence="1">
    <location>
        <begin position="91"/>
        <end position="114"/>
    </location>
</feature>
<organism evidence="3 4">
    <name type="scientific">Aliiroseovarius zhejiangensis</name>
    <dbReference type="NCBI Taxonomy" id="1632025"/>
    <lineage>
        <taxon>Bacteria</taxon>
        <taxon>Pseudomonadati</taxon>
        <taxon>Pseudomonadota</taxon>
        <taxon>Alphaproteobacteria</taxon>
        <taxon>Rhodobacterales</taxon>
        <taxon>Paracoccaceae</taxon>
        <taxon>Aliiroseovarius</taxon>
    </lineage>
</organism>
<feature type="transmembrane region" description="Helical" evidence="2">
    <location>
        <begin position="65"/>
        <end position="85"/>
    </location>
</feature>
<evidence type="ECO:0000256" key="2">
    <source>
        <dbReference type="SAM" id="Phobius"/>
    </source>
</evidence>
<keyword evidence="2" id="KW-0812">Transmembrane</keyword>
<proteinExistence type="predicted"/>
<keyword evidence="4" id="KW-1185">Reference proteome</keyword>
<dbReference type="EMBL" id="BNCH01000001">
    <property type="protein sequence ID" value="GHE90511.1"/>
    <property type="molecule type" value="Genomic_DNA"/>
</dbReference>